<feature type="compositionally biased region" description="Polar residues" evidence="3">
    <location>
        <begin position="189"/>
        <end position="204"/>
    </location>
</feature>
<feature type="short sequence motif" description="TFG box" evidence="2">
    <location>
        <begin position="353"/>
        <end position="373"/>
    </location>
</feature>
<gene>
    <name evidence="8" type="ORF">LY90DRAFT_509448</name>
</gene>
<evidence type="ECO:0008006" key="10">
    <source>
        <dbReference type="Google" id="ProtNLM"/>
    </source>
</evidence>
<dbReference type="AlphaFoldDB" id="A0A1Y2CFJ7"/>
<comment type="caution">
    <text evidence="8">The sequence shown here is derived from an EMBL/GenBank/DDBJ whole genome shotgun (WGS) entry which is preliminary data.</text>
</comment>
<dbReference type="SMART" id="SM01199">
    <property type="entry name" value="FDF"/>
    <property type="match status" value="1"/>
</dbReference>
<feature type="compositionally biased region" description="Basic and acidic residues" evidence="3">
    <location>
        <begin position="287"/>
        <end position="302"/>
    </location>
</feature>
<organism evidence="8 9">
    <name type="scientific">Neocallimastix californiae</name>
    <dbReference type="NCBI Taxonomy" id="1754190"/>
    <lineage>
        <taxon>Eukaryota</taxon>
        <taxon>Fungi</taxon>
        <taxon>Fungi incertae sedis</taxon>
        <taxon>Chytridiomycota</taxon>
        <taxon>Chytridiomycota incertae sedis</taxon>
        <taxon>Neocallimastigomycetes</taxon>
        <taxon>Neocallimastigales</taxon>
        <taxon>Neocallimastigaceae</taxon>
        <taxon>Neocallimastix</taxon>
    </lineage>
</organism>
<reference evidence="8 9" key="1">
    <citation type="submission" date="2016-08" db="EMBL/GenBank/DDBJ databases">
        <title>A Parts List for Fungal Cellulosomes Revealed by Comparative Genomics.</title>
        <authorList>
            <consortium name="DOE Joint Genome Institute"/>
            <person name="Haitjema C.H."/>
            <person name="Gilmore S.P."/>
            <person name="Henske J.K."/>
            <person name="Solomon K.V."/>
            <person name="De Groot R."/>
            <person name="Kuo A."/>
            <person name="Mondo S.J."/>
            <person name="Salamov A.A."/>
            <person name="Labutti K."/>
            <person name="Zhao Z."/>
            <person name="Chiniquy J."/>
            <person name="Barry K."/>
            <person name="Brewer H.M."/>
            <person name="Purvine S.O."/>
            <person name="Wright A.T."/>
            <person name="Boxma B."/>
            <person name="Van Alen T."/>
            <person name="Hackstein J.H."/>
            <person name="Baker S.E."/>
            <person name="Grigoriev I.V."/>
            <person name="O'Malley M.A."/>
        </authorList>
    </citation>
    <scope>NUCLEOTIDE SEQUENCE [LARGE SCALE GENOMIC DNA]</scope>
    <source>
        <strain evidence="8 9">G1</strain>
    </source>
</reference>
<feature type="region of interest" description="Disordered" evidence="3">
    <location>
        <begin position="287"/>
        <end position="332"/>
    </location>
</feature>
<dbReference type="Pfam" id="PF12701">
    <property type="entry name" value="LSM14"/>
    <property type="match status" value="1"/>
</dbReference>
<evidence type="ECO:0000256" key="2">
    <source>
        <dbReference type="PROSITE-ProRule" id="PRU00869"/>
    </source>
</evidence>
<accession>A0A1Y2CFJ7</accession>
<dbReference type="SMART" id="SM01271">
    <property type="entry name" value="LSM14"/>
    <property type="match status" value="1"/>
</dbReference>
<protein>
    <recommendedName>
        <fullName evidence="10">TFG box profile domain-containing protein</fullName>
    </recommendedName>
</protein>
<feature type="domain" description="Sm" evidence="7">
    <location>
        <begin position="1"/>
        <end position="84"/>
    </location>
</feature>
<evidence type="ECO:0000259" key="5">
    <source>
        <dbReference type="PROSITE" id="PS51513"/>
    </source>
</evidence>
<feature type="domain" description="DFDF" evidence="4">
    <location>
        <begin position="264"/>
        <end position="300"/>
    </location>
</feature>
<sequence length="444" mass="51031">MSTASIPYAGSKISLISKSDIRYVGTLHSINQQDSTVSLEQVRSYGTEGRKKNKSEEISGTDQIYEYIVFRGSDIKDLQVCEAPQRPQVQVPKDPAILGTTAPAPSTIPPGFTMMQGLVDGGNMLQPNLPLQLNGINPYMLQLYQQQLWQQQLQQQQQQQPAASLLKTNDPATDQNNIISGMEKLNLANDTNAKPKDNATTQPAKATAEKNDANNQQNDKNNNRLQNNSNNYNNRNYNNNRFQRGNRQNNYRRGVNQRGRRNWNNSKHISLPDSDFDFESANAKFKELSNKEADKNDKKEQAENGNSQNGDAQEENGTEEKTQENFYNKSSSFFDNISCESKDRAEEQGKKFDRRAKQYEERKLNMETFGQATVNRGGHRGYRRNNYHSYRGRNYNRNGGYHRNNYRNYYNNNNNNRQKNQDQQANQNNNTQPQQQKQEEKQNE</sequence>
<evidence type="ECO:0000259" key="7">
    <source>
        <dbReference type="PROSITE" id="PS52002"/>
    </source>
</evidence>
<evidence type="ECO:0000313" key="9">
    <source>
        <dbReference type="Proteomes" id="UP000193920"/>
    </source>
</evidence>
<dbReference type="PANTHER" id="PTHR13586">
    <property type="entry name" value="SCD6 PROTEIN-RELATED"/>
    <property type="match status" value="1"/>
</dbReference>
<dbReference type="InterPro" id="IPR010920">
    <property type="entry name" value="LSM_dom_sf"/>
</dbReference>
<dbReference type="PANTHER" id="PTHR13586:SF0">
    <property type="entry name" value="TRAILER HITCH, ISOFORM H"/>
    <property type="match status" value="1"/>
</dbReference>
<evidence type="ECO:0000259" key="6">
    <source>
        <dbReference type="PROSITE" id="PS51536"/>
    </source>
</evidence>
<proteinExistence type="predicted"/>
<dbReference type="InterPro" id="IPR047575">
    <property type="entry name" value="Sm"/>
</dbReference>
<dbReference type="InterPro" id="IPR025761">
    <property type="entry name" value="FFD_box"/>
</dbReference>
<evidence type="ECO:0000313" key="8">
    <source>
        <dbReference type="EMBL" id="ORY45831.1"/>
    </source>
</evidence>
<dbReference type="InterPro" id="IPR025762">
    <property type="entry name" value="DFDF"/>
</dbReference>
<dbReference type="Gene3D" id="2.30.30.100">
    <property type="match status" value="1"/>
</dbReference>
<evidence type="ECO:0000256" key="3">
    <source>
        <dbReference type="SAM" id="MobiDB-lite"/>
    </source>
</evidence>
<feature type="domain" description="TFG box profile" evidence="6">
    <location>
        <begin position="353"/>
        <end position="373"/>
    </location>
</feature>
<dbReference type="CDD" id="cd01736">
    <property type="entry name" value="LSm14_N"/>
    <property type="match status" value="1"/>
</dbReference>
<name>A0A1Y2CFJ7_9FUNG</name>
<dbReference type="Proteomes" id="UP000193920">
    <property type="component" value="Unassembled WGS sequence"/>
</dbReference>
<evidence type="ECO:0000256" key="1">
    <source>
        <dbReference type="PROSITE-ProRule" id="PRU00846"/>
    </source>
</evidence>
<feature type="domain" description="FFD box profile" evidence="5">
    <location>
        <begin position="325"/>
        <end position="341"/>
    </location>
</feature>
<evidence type="ECO:0000259" key="4">
    <source>
        <dbReference type="PROSITE" id="PS51512"/>
    </source>
</evidence>
<feature type="short sequence motif" description="FFD box" evidence="1">
    <location>
        <begin position="325"/>
        <end position="341"/>
    </location>
</feature>
<feature type="compositionally biased region" description="Low complexity" evidence="3">
    <location>
        <begin position="214"/>
        <end position="265"/>
    </location>
</feature>
<dbReference type="PROSITE" id="PS51536">
    <property type="entry name" value="TFG"/>
    <property type="match status" value="1"/>
</dbReference>
<dbReference type="EMBL" id="MCOG01000110">
    <property type="protein sequence ID" value="ORY45831.1"/>
    <property type="molecule type" value="Genomic_DNA"/>
</dbReference>
<feature type="region of interest" description="Disordered" evidence="3">
    <location>
        <begin position="367"/>
        <end position="444"/>
    </location>
</feature>
<dbReference type="InterPro" id="IPR019050">
    <property type="entry name" value="FDF_dom"/>
</dbReference>
<feature type="region of interest" description="Disordered" evidence="3">
    <location>
        <begin position="189"/>
        <end position="275"/>
    </location>
</feature>
<dbReference type="GO" id="GO:0003723">
    <property type="term" value="F:RNA binding"/>
    <property type="evidence" value="ECO:0007669"/>
    <property type="project" value="InterPro"/>
</dbReference>
<feature type="compositionally biased region" description="Basic residues" evidence="3">
    <location>
        <begin position="377"/>
        <end position="386"/>
    </location>
</feature>
<dbReference type="InterPro" id="IPR025768">
    <property type="entry name" value="TFG_box"/>
</dbReference>
<dbReference type="Pfam" id="PF09532">
    <property type="entry name" value="FDF"/>
    <property type="match status" value="1"/>
</dbReference>
<dbReference type="PROSITE" id="PS52002">
    <property type="entry name" value="SM"/>
    <property type="match status" value="1"/>
</dbReference>
<dbReference type="PROSITE" id="PS51513">
    <property type="entry name" value="FFD"/>
    <property type="match status" value="1"/>
</dbReference>
<feature type="compositionally biased region" description="Low complexity" evidence="3">
    <location>
        <begin position="387"/>
        <end position="436"/>
    </location>
</feature>
<dbReference type="InterPro" id="IPR025609">
    <property type="entry name" value="Lsm14-like_N"/>
</dbReference>
<dbReference type="STRING" id="1754190.A0A1Y2CFJ7"/>
<keyword evidence="9" id="KW-1185">Reference proteome</keyword>
<dbReference type="SUPFAM" id="SSF50182">
    <property type="entry name" value="Sm-like ribonucleoproteins"/>
    <property type="match status" value="1"/>
</dbReference>
<dbReference type="PROSITE" id="PS51512">
    <property type="entry name" value="DFDF"/>
    <property type="match status" value="1"/>
</dbReference>
<dbReference type="OrthoDB" id="21539at2759"/>